<dbReference type="Gene3D" id="2.40.10.120">
    <property type="match status" value="1"/>
</dbReference>
<dbReference type="SUPFAM" id="SSF50494">
    <property type="entry name" value="Trypsin-like serine proteases"/>
    <property type="match status" value="1"/>
</dbReference>
<organism evidence="3 4">
    <name type="scientific">Candidatus Wildermuthbacteria bacterium RIFCSPHIGHO2_02_FULL_45_25</name>
    <dbReference type="NCBI Taxonomy" id="1802450"/>
    <lineage>
        <taxon>Bacteria</taxon>
        <taxon>Candidatus Wildermuthiibacteriota</taxon>
    </lineage>
</organism>
<dbReference type="PRINTS" id="PR00834">
    <property type="entry name" value="PROTEASES2C"/>
</dbReference>
<evidence type="ECO:0000313" key="4">
    <source>
        <dbReference type="Proteomes" id="UP000178092"/>
    </source>
</evidence>
<dbReference type="InterPro" id="IPR051201">
    <property type="entry name" value="Chloro_Bact_Ser_Proteases"/>
</dbReference>
<dbReference type="InterPro" id="IPR009003">
    <property type="entry name" value="Peptidase_S1_PA"/>
</dbReference>
<dbReference type="AlphaFoldDB" id="A0A1G2R488"/>
<dbReference type="EMBL" id="MHTV01000006">
    <property type="protein sequence ID" value="OHA67674.1"/>
    <property type="molecule type" value="Genomic_DNA"/>
</dbReference>
<dbReference type="PANTHER" id="PTHR43343:SF3">
    <property type="entry name" value="PROTEASE DO-LIKE 8, CHLOROPLASTIC"/>
    <property type="match status" value="1"/>
</dbReference>
<dbReference type="GO" id="GO:0004252">
    <property type="term" value="F:serine-type endopeptidase activity"/>
    <property type="evidence" value="ECO:0007669"/>
    <property type="project" value="InterPro"/>
</dbReference>
<dbReference type="Proteomes" id="UP000178092">
    <property type="component" value="Unassembled WGS sequence"/>
</dbReference>
<dbReference type="Pfam" id="PF13365">
    <property type="entry name" value="Trypsin_2"/>
    <property type="match status" value="1"/>
</dbReference>
<keyword evidence="2" id="KW-0378">Hydrolase</keyword>
<evidence type="ECO:0000256" key="1">
    <source>
        <dbReference type="ARBA" id="ARBA00022670"/>
    </source>
</evidence>
<evidence type="ECO:0000313" key="3">
    <source>
        <dbReference type="EMBL" id="OHA67674.1"/>
    </source>
</evidence>
<evidence type="ECO:0000256" key="2">
    <source>
        <dbReference type="ARBA" id="ARBA00022801"/>
    </source>
</evidence>
<keyword evidence="1" id="KW-0645">Protease</keyword>
<evidence type="ECO:0008006" key="5">
    <source>
        <dbReference type="Google" id="ProtNLM"/>
    </source>
</evidence>
<protein>
    <recommendedName>
        <fullName evidence="5">Serine protease</fullName>
    </recommendedName>
</protein>
<comment type="caution">
    <text evidence="3">The sequence shown here is derived from an EMBL/GenBank/DDBJ whole genome shotgun (WGS) entry which is preliminary data.</text>
</comment>
<dbReference type="PANTHER" id="PTHR43343">
    <property type="entry name" value="PEPTIDASE S12"/>
    <property type="match status" value="1"/>
</dbReference>
<dbReference type="InterPro" id="IPR001940">
    <property type="entry name" value="Peptidase_S1C"/>
</dbReference>
<accession>A0A1G2R488</accession>
<dbReference type="GO" id="GO:0006508">
    <property type="term" value="P:proteolysis"/>
    <property type="evidence" value="ECO:0007669"/>
    <property type="project" value="UniProtKB-KW"/>
</dbReference>
<sequence>MVLALFIATLYVAQFEGYIAPFNAYAALRDLRARVEHLETQMQKSAENDKQAGSPEDQLPLAVERVVPSVVSVVITKDVPKLEIVYENPFGEDPFFRDFDLRIPRYRQRGTERQQVGAGTGFLITSDGYIATNRHVVEDTQADYTVLLSDGTQKQGAVMYRDSDLDFAVLKIDGENYPASELGNSSNLRLGQFVFAVGNALGEYSNSVSIGIVSGLNRNLEAMGNSGTEKLQNVIQTDAAINPGNSGGPLADLQGRVIGVNVATVRGSENISFAVPIDFVKDIIKQVAR</sequence>
<proteinExistence type="predicted"/>
<reference evidence="3 4" key="1">
    <citation type="journal article" date="2016" name="Nat. Commun.">
        <title>Thousands of microbial genomes shed light on interconnected biogeochemical processes in an aquifer system.</title>
        <authorList>
            <person name="Anantharaman K."/>
            <person name="Brown C.T."/>
            <person name="Hug L.A."/>
            <person name="Sharon I."/>
            <person name="Castelle C.J."/>
            <person name="Probst A.J."/>
            <person name="Thomas B.C."/>
            <person name="Singh A."/>
            <person name="Wilkins M.J."/>
            <person name="Karaoz U."/>
            <person name="Brodie E.L."/>
            <person name="Williams K.H."/>
            <person name="Hubbard S.S."/>
            <person name="Banfield J.F."/>
        </authorList>
    </citation>
    <scope>NUCLEOTIDE SEQUENCE [LARGE SCALE GENOMIC DNA]</scope>
</reference>
<name>A0A1G2R488_9BACT</name>
<gene>
    <name evidence="3" type="ORF">A3C04_02030</name>
</gene>